<dbReference type="WBParaSite" id="nRc.2.0.1.t17522-RA">
    <property type="protein sequence ID" value="nRc.2.0.1.t17522-RA"/>
    <property type="gene ID" value="nRc.2.0.1.g17522"/>
</dbReference>
<organism evidence="2 3">
    <name type="scientific">Romanomermis culicivorax</name>
    <name type="common">Nematode worm</name>
    <dbReference type="NCBI Taxonomy" id="13658"/>
    <lineage>
        <taxon>Eukaryota</taxon>
        <taxon>Metazoa</taxon>
        <taxon>Ecdysozoa</taxon>
        <taxon>Nematoda</taxon>
        <taxon>Enoplea</taxon>
        <taxon>Dorylaimia</taxon>
        <taxon>Mermithida</taxon>
        <taxon>Mermithoidea</taxon>
        <taxon>Mermithidae</taxon>
        <taxon>Romanomermis</taxon>
    </lineage>
</organism>
<evidence type="ECO:0000256" key="1">
    <source>
        <dbReference type="SAM" id="MobiDB-lite"/>
    </source>
</evidence>
<dbReference type="AlphaFoldDB" id="A0A915IUM8"/>
<sequence>MHVDMNKQTRIKSASAVDKTKSSKLAFSAVIVEHTNDRQHFVAVTVRRTSDFWKQFLQNFGANFENAISPYYQRTTCPSICINKNSNLVLMDITLAKEVHSVQDSMGYAD</sequence>
<proteinExistence type="predicted"/>
<reference evidence="3" key="1">
    <citation type="submission" date="2022-11" db="UniProtKB">
        <authorList>
            <consortium name="WormBaseParasite"/>
        </authorList>
    </citation>
    <scope>IDENTIFICATION</scope>
</reference>
<name>A0A915IUM8_ROMCU</name>
<evidence type="ECO:0000313" key="3">
    <source>
        <dbReference type="WBParaSite" id="nRc.2.0.1.t17522-RA"/>
    </source>
</evidence>
<evidence type="ECO:0000313" key="2">
    <source>
        <dbReference type="Proteomes" id="UP000887565"/>
    </source>
</evidence>
<dbReference type="Proteomes" id="UP000887565">
    <property type="component" value="Unplaced"/>
</dbReference>
<feature type="region of interest" description="Disordered" evidence="1">
    <location>
        <begin position="1"/>
        <end position="21"/>
    </location>
</feature>
<keyword evidence="2" id="KW-1185">Reference proteome</keyword>
<protein>
    <submittedName>
        <fullName evidence="3">Uncharacterized protein</fullName>
    </submittedName>
</protein>
<accession>A0A915IUM8</accession>